<keyword evidence="3 4" id="KW-0808">Transferase</keyword>
<dbReference type="InterPro" id="IPR036239">
    <property type="entry name" value="PrenylTrfase-like_sf"/>
</dbReference>
<protein>
    <submittedName>
        <fullName evidence="4">Aromatic prenyltransferase</fullName>
    </submittedName>
</protein>
<dbReference type="InterPro" id="IPR033964">
    <property type="entry name" value="ABBA"/>
</dbReference>
<dbReference type="GO" id="GO:0004659">
    <property type="term" value="F:prenyltransferase activity"/>
    <property type="evidence" value="ECO:0007669"/>
    <property type="project" value="UniProtKB-KW"/>
</dbReference>
<comment type="similarity">
    <text evidence="1">Belongs to the aromatic prenyltransferase family.</text>
</comment>
<gene>
    <name evidence="4" type="primary">phm7</name>
</gene>
<dbReference type="AlphaFoldDB" id="W0W7D9"/>
<proteinExistence type="inferred from homology"/>
<organism evidence="4">
    <name type="scientific">Streptomyces iakyrus</name>
    <dbReference type="NCBI Taxonomy" id="68219"/>
    <lineage>
        <taxon>Bacteria</taxon>
        <taxon>Bacillati</taxon>
        <taxon>Actinomycetota</taxon>
        <taxon>Actinomycetes</taxon>
        <taxon>Kitasatosporales</taxon>
        <taxon>Streptomycetaceae</taxon>
        <taxon>Streptomyces</taxon>
    </lineage>
</organism>
<evidence type="ECO:0000256" key="3">
    <source>
        <dbReference type="ARBA" id="ARBA00022679"/>
    </source>
</evidence>
<dbReference type="EMBL" id="HG428739">
    <property type="protein sequence ID" value="CDH35382.1"/>
    <property type="molecule type" value="Genomic_DNA"/>
</dbReference>
<accession>W0W7D9</accession>
<evidence type="ECO:0000313" key="4">
    <source>
        <dbReference type="EMBL" id="CDH35382.1"/>
    </source>
</evidence>
<dbReference type="SFLD" id="SFLDS00036">
    <property type="entry name" value="Aromatic_Prenyltransferase"/>
    <property type="match status" value="1"/>
</dbReference>
<name>W0W7D9_9ACTN</name>
<dbReference type="CDD" id="cd13931">
    <property type="entry name" value="PT-CloQ_NphB"/>
    <property type="match status" value="1"/>
</dbReference>
<dbReference type="SUPFAM" id="SSF143492">
    <property type="entry name" value="Prenyltransferase-like"/>
    <property type="match status" value="1"/>
</dbReference>
<reference evidence="4" key="1">
    <citation type="journal article" date="2014" name="FEMS Microbiol. Lett.">
        <title>Disruption of a methyltransferase gene in actinomycin G gene cluster in Streptomyces iakyrus increases the production of phenazinomycin.</title>
        <authorList>
            <person name="Qin Z."/>
            <person name="Wang X."/>
            <person name="Rateb M.E."/>
            <person name="Ass'ad L.A."/>
            <person name="Jaspars M."/>
            <person name="Deng Z."/>
            <person name="Yu Y."/>
            <person name="Deng H."/>
        </authorList>
    </citation>
    <scope>NUCLEOTIDE SEQUENCE</scope>
    <source>
        <strain evidence="4">DSM 41873</strain>
    </source>
</reference>
<sequence>MEGEMSEASELAVIYSAIEETAQLLDVPCSRDKVQPALAAFGDGLTDAHIVFSMATGERYKGELAFDFTVPTAAGDPYAIALANGLVDETDHPIRSLFSDVQERCPVDSYGVDYGLVGGFKKTYVSFPLGDLQGLSTLVDVPSMPRALAEHADFFASHGLDDKVSAIAIDYAHRTWNVYFSGIPAEVKEPQTLRSVLQRFGLPEPSERLMEFIRTSFAMYTTFGWDSTKAERICFSARSSDPMALPAQFEPQIAKFAKSAPYTYTGERVLTYAGALSPSEEFYKLASFYQKTSKLSDRVRPAT</sequence>
<evidence type="ECO:0000256" key="1">
    <source>
        <dbReference type="ARBA" id="ARBA00005368"/>
    </source>
</evidence>
<dbReference type="Pfam" id="PF11468">
    <property type="entry name" value="PTase_Orf2"/>
    <property type="match status" value="1"/>
</dbReference>
<dbReference type="InterPro" id="IPR020965">
    <property type="entry name" value="Prenyltransferase_CloQ"/>
</dbReference>
<evidence type="ECO:0000256" key="2">
    <source>
        <dbReference type="ARBA" id="ARBA00022602"/>
    </source>
</evidence>
<dbReference type="SFLD" id="SFLDG01163">
    <property type="entry name" value="II"/>
    <property type="match status" value="1"/>
</dbReference>
<keyword evidence="2" id="KW-0637">Prenyltransferase</keyword>